<keyword evidence="6" id="KW-1185">Reference proteome</keyword>
<evidence type="ECO:0000313" key="6">
    <source>
        <dbReference type="Proteomes" id="UP000664169"/>
    </source>
</evidence>
<evidence type="ECO:0000259" key="4">
    <source>
        <dbReference type="Pfam" id="PF06428"/>
    </source>
</evidence>
<dbReference type="CDD" id="cd21044">
    <property type="entry name" value="Rab11BD_RAB3IP_like"/>
    <property type="match status" value="1"/>
</dbReference>
<reference evidence="5" key="1">
    <citation type="submission" date="2021-03" db="EMBL/GenBank/DDBJ databases">
        <authorList>
            <person name="Tagirdzhanova G."/>
        </authorList>
    </citation>
    <scope>NUCLEOTIDE SEQUENCE</scope>
</reference>
<gene>
    <name evidence="5" type="ORF">GOMPHAMPRED_006431</name>
</gene>
<accession>A0A8H3FTA6</accession>
<dbReference type="AlphaFoldDB" id="A0A8H3FTA6"/>
<feature type="compositionally biased region" description="Basic and acidic residues" evidence="3">
    <location>
        <begin position="620"/>
        <end position="639"/>
    </location>
</feature>
<dbReference type="Gene3D" id="6.10.140.910">
    <property type="match status" value="1"/>
</dbReference>
<feature type="compositionally biased region" description="Polar residues" evidence="3">
    <location>
        <begin position="591"/>
        <end position="605"/>
    </location>
</feature>
<feature type="region of interest" description="Disordered" evidence="3">
    <location>
        <begin position="538"/>
        <end position="664"/>
    </location>
</feature>
<evidence type="ECO:0000256" key="2">
    <source>
        <dbReference type="SAM" id="Coils"/>
    </source>
</evidence>
<dbReference type="OrthoDB" id="1748564at2759"/>
<dbReference type="Proteomes" id="UP000664169">
    <property type="component" value="Unassembled WGS sequence"/>
</dbReference>
<dbReference type="SUPFAM" id="SSF144284">
    <property type="entry name" value="Sec2 N-terminal region"/>
    <property type="match status" value="1"/>
</dbReference>
<sequence>MATVFKAPASYRPEHSLDGNQMATFRDPRSPGDEFPSPVKSTIREPNSQPELNMEVATLSQKLISAINHQTHLDDALAATRLELETYQEKASRLAEENQEHRTLITSGNLVKRSELELLQTHIAEERRMRQLAEKEKKSIETELENLSAALFEEANQMVAQARKETEASEKRNEQLKQQIRDTEVLLVSHQEQLAQLKSVMADMRNGEEEREGSTAPSTPALSMHPSKRKSREIPDGQPSIDDINPAPPTTFTHLLSPVLRTDLQVFDDFKSLIEISKKSAPSSRVNSGSYAGMQIPGLSAPSGLTPNGSQVNLTTPSNTSQPPSVQSHNIQSVASPLIPLKETKFYKRALTEDIEPTLRLDTAPGLSWMTRRSVITSMCEGTIVVEPMPSSTKMSVFSCALCGENRRATEFQRTHRFRTNESDSAQRYPLCGYCLNRVRSCCDYLSFLRMVKDGHFRVDGVEGERAAWEESVRLRERMFWARIGGGVVPTSGGYDSPRSATSERKPLTLSSTVPQIRDIAIPDRRLSLDLDVPPVPDVSKLSIDKDTRSRSRSGPPKIIDPRDDWESAKKSGMFDSTAPPDSAEKLGVSLTVTPSHSNESLNRQSLRESLRVKPRSRSHSYDIERITSDSDNPLDRSYKTSPAPTPMINEDSGLQISMPGGFV</sequence>
<dbReference type="GO" id="GO:0006887">
    <property type="term" value="P:exocytosis"/>
    <property type="evidence" value="ECO:0007669"/>
    <property type="project" value="TreeGrafter"/>
</dbReference>
<evidence type="ECO:0000256" key="1">
    <source>
        <dbReference type="ARBA" id="ARBA00023054"/>
    </source>
</evidence>
<feature type="compositionally biased region" description="Basic and acidic residues" evidence="3">
    <location>
        <begin position="560"/>
        <end position="570"/>
    </location>
</feature>
<dbReference type="Pfam" id="PF06428">
    <property type="entry name" value="Sec2p"/>
    <property type="match status" value="1"/>
</dbReference>
<evidence type="ECO:0000313" key="5">
    <source>
        <dbReference type="EMBL" id="CAF9931856.1"/>
    </source>
</evidence>
<dbReference type="GO" id="GO:0005085">
    <property type="term" value="F:guanyl-nucleotide exchange factor activity"/>
    <property type="evidence" value="ECO:0007669"/>
    <property type="project" value="InterPro"/>
</dbReference>
<dbReference type="Pfam" id="PF25555">
    <property type="entry name" value="RAB3A-like_C"/>
    <property type="match status" value="1"/>
</dbReference>
<dbReference type="PANTHER" id="PTHR14430:SF0">
    <property type="entry name" value="SEC2P DOMAIN-CONTAINING PROTEIN"/>
    <property type="match status" value="1"/>
</dbReference>
<proteinExistence type="predicted"/>
<dbReference type="PANTHER" id="PTHR14430">
    <property type="entry name" value="RABIN3-RELATED"/>
    <property type="match status" value="1"/>
</dbReference>
<name>A0A8H3FTA6_9LECA</name>
<dbReference type="InterPro" id="IPR009449">
    <property type="entry name" value="Sec2_N"/>
</dbReference>
<feature type="region of interest" description="Disordered" evidence="3">
    <location>
        <begin position="205"/>
        <end position="249"/>
    </location>
</feature>
<feature type="region of interest" description="Disordered" evidence="3">
    <location>
        <begin position="297"/>
        <end position="333"/>
    </location>
</feature>
<feature type="domain" description="GDP/GTP exchange factor Sec2 N-terminal" evidence="4">
    <location>
        <begin position="70"/>
        <end position="204"/>
    </location>
</feature>
<dbReference type="GO" id="GO:0051286">
    <property type="term" value="C:cell tip"/>
    <property type="evidence" value="ECO:0007669"/>
    <property type="project" value="TreeGrafter"/>
</dbReference>
<feature type="compositionally biased region" description="Polar residues" evidence="3">
    <location>
        <begin position="303"/>
        <end position="333"/>
    </location>
</feature>
<dbReference type="EMBL" id="CAJPDQ010000041">
    <property type="protein sequence ID" value="CAF9931856.1"/>
    <property type="molecule type" value="Genomic_DNA"/>
</dbReference>
<evidence type="ECO:0000256" key="3">
    <source>
        <dbReference type="SAM" id="MobiDB-lite"/>
    </source>
</evidence>
<organism evidence="5 6">
    <name type="scientific">Gomphillus americanus</name>
    <dbReference type="NCBI Taxonomy" id="1940652"/>
    <lineage>
        <taxon>Eukaryota</taxon>
        <taxon>Fungi</taxon>
        <taxon>Dikarya</taxon>
        <taxon>Ascomycota</taxon>
        <taxon>Pezizomycotina</taxon>
        <taxon>Lecanoromycetes</taxon>
        <taxon>OSLEUM clade</taxon>
        <taxon>Ostropomycetidae</taxon>
        <taxon>Ostropales</taxon>
        <taxon>Graphidaceae</taxon>
        <taxon>Gomphilloideae</taxon>
        <taxon>Gomphillus</taxon>
    </lineage>
</organism>
<dbReference type="InterPro" id="IPR040351">
    <property type="entry name" value="RAB3IL/RAB3IP/Sec2"/>
</dbReference>
<dbReference type="GO" id="GO:0070319">
    <property type="term" value="C:Golgi to plasma membrane transport vesicle"/>
    <property type="evidence" value="ECO:0007669"/>
    <property type="project" value="TreeGrafter"/>
</dbReference>
<feature type="region of interest" description="Disordered" evidence="3">
    <location>
        <begin position="491"/>
        <end position="511"/>
    </location>
</feature>
<protein>
    <recommendedName>
        <fullName evidence="4">GDP/GTP exchange factor Sec2 N-terminal domain-containing protein</fullName>
    </recommendedName>
</protein>
<comment type="caution">
    <text evidence="5">The sequence shown here is derived from an EMBL/GenBank/DDBJ whole genome shotgun (WGS) entry which is preliminary data.</text>
</comment>
<feature type="region of interest" description="Disordered" evidence="3">
    <location>
        <begin position="1"/>
        <end position="46"/>
    </location>
</feature>
<feature type="coiled-coil region" evidence="2">
    <location>
        <begin position="77"/>
        <end position="193"/>
    </location>
</feature>
<keyword evidence="1 2" id="KW-0175">Coiled coil</keyword>